<evidence type="ECO:0000259" key="1">
    <source>
        <dbReference type="PROSITE" id="PS50011"/>
    </source>
</evidence>
<dbReference type="AlphaFoldDB" id="A0A5N6EKP8"/>
<dbReference type="InterPro" id="IPR011009">
    <property type="entry name" value="Kinase-like_dom_sf"/>
</dbReference>
<organism evidence="2 3">
    <name type="scientific">Aspergillus novoparasiticus</name>
    <dbReference type="NCBI Taxonomy" id="986946"/>
    <lineage>
        <taxon>Eukaryota</taxon>
        <taxon>Fungi</taxon>
        <taxon>Dikarya</taxon>
        <taxon>Ascomycota</taxon>
        <taxon>Pezizomycotina</taxon>
        <taxon>Eurotiomycetes</taxon>
        <taxon>Eurotiomycetidae</taxon>
        <taxon>Eurotiales</taxon>
        <taxon>Aspergillaceae</taxon>
        <taxon>Aspergillus</taxon>
        <taxon>Aspergillus subgen. Circumdati</taxon>
    </lineage>
</organism>
<reference evidence="2 3" key="1">
    <citation type="submission" date="2019-04" db="EMBL/GenBank/DDBJ databases">
        <title>Fungal friends and foes A comparative genomics study of 23 Aspergillus species from section Flavi.</title>
        <authorList>
            <consortium name="DOE Joint Genome Institute"/>
            <person name="Kjaerbolling I."/>
            <person name="Vesth T.C."/>
            <person name="Frisvad J.C."/>
            <person name="Nybo J.L."/>
            <person name="Theobald S."/>
            <person name="Kildgaard S."/>
            <person name="Petersen T.I."/>
            <person name="Kuo A."/>
            <person name="Sato A."/>
            <person name="Lyhne E.K."/>
            <person name="Kogle M.E."/>
            <person name="Wiebenga A."/>
            <person name="Kun R.S."/>
            <person name="Lubbers R.J."/>
            <person name="Makela M.R."/>
            <person name="Barry K."/>
            <person name="Chovatia M."/>
            <person name="Clum A."/>
            <person name="Daum C."/>
            <person name="Haridas S."/>
            <person name="He G."/>
            <person name="LaButti K."/>
            <person name="Lipzen A."/>
            <person name="Mondo S."/>
            <person name="Pangilinan J."/>
            <person name="Riley R."/>
            <person name="Salamov A."/>
            <person name="Simmons B.A."/>
            <person name="Magnuson J.K."/>
            <person name="Henrissat B."/>
            <person name="Mortensen U.H."/>
            <person name="Larsen T.O."/>
            <person name="De vries R.P."/>
            <person name="Grigoriev I.V."/>
            <person name="Machida M."/>
            <person name="Baker S.E."/>
            <person name="Andersen M.R."/>
        </authorList>
    </citation>
    <scope>NUCLEOTIDE SEQUENCE [LARGE SCALE GENOMIC DNA]</scope>
    <source>
        <strain evidence="2 3">CBS 126849</strain>
    </source>
</reference>
<feature type="domain" description="Protein kinase" evidence="1">
    <location>
        <begin position="1"/>
        <end position="120"/>
    </location>
</feature>
<keyword evidence="3" id="KW-1185">Reference proteome</keyword>
<dbReference type="SUPFAM" id="SSF56112">
    <property type="entry name" value="Protein kinase-like (PK-like)"/>
    <property type="match status" value="1"/>
</dbReference>
<gene>
    <name evidence="2" type="ORF">BDV33DRAFT_205900</name>
</gene>
<name>A0A5N6EKP8_9EURO</name>
<dbReference type="GO" id="GO:0005524">
    <property type="term" value="F:ATP binding"/>
    <property type="evidence" value="ECO:0007669"/>
    <property type="project" value="InterPro"/>
</dbReference>
<dbReference type="GO" id="GO:0004672">
    <property type="term" value="F:protein kinase activity"/>
    <property type="evidence" value="ECO:0007669"/>
    <property type="project" value="InterPro"/>
</dbReference>
<sequence>MEVSEVKDGTATTQFQLIFDVPAGLTLPPASLRHLMHARPQYPLNQHIKLVQQLARSVMFVHTADFVYKNIRPETIISFHEESRLGPSFLTGFERARRAVRNLLGILLNDRRISKIGCLP</sequence>
<proteinExistence type="predicted"/>
<evidence type="ECO:0000313" key="3">
    <source>
        <dbReference type="Proteomes" id="UP000326799"/>
    </source>
</evidence>
<dbReference type="EMBL" id="ML733456">
    <property type="protein sequence ID" value="KAB8217968.1"/>
    <property type="molecule type" value="Genomic_DNA"/>
</dbReference>
<evidence type="ECO:0000313" key="2">
    <source>
        <dbReference type="EMBL" id="KAB8217968.1"/>
    </source>
</evidence>
<protein>
    <recommendedName>
        <fullName evidence="1">Protein kinase domain-containing protein</fullName>
    </recommendedName>
</protein>
<dbReference type="InterPro" id="IPR000719">
    <property type="entry name" value="Prot_kinase_dom"/>
</dbReference>
<dbReference type="PROSITE" id="PS50011">
    <property type="entry name" value="PROTEIN_KINASE_DOM"/>
    <property type="match status" value="1"/>
</dbReference>
<accession>A0A5N6EKP8</accession>
<dbReference type="Proteomes" id="UP000326799">
    <property type="component" value="Unassembled WGS sequence"/>
</dbReference>